<organism evidence="4 6">
    <name type="scientific">Staphylococcus caeli</name>
    <dbReference type="NCBI Taxonomy" id="2201815"/>
    <lineage>
        <taxon>Bacteria</taxon>
        <taxon>Bacillati</taxon>
        <taxon>Bacillota</taxon>
        <taxon>Bacilli</taxon>
        <taxon>Bacillales</taxon>
        <taxon>Staphylococcaceae</taxon>
        <taxon>Staphylococcus</taxon>
    </lineage>
</organism>
<dbReference type="Proteomes" id="UP000095768">
    <property type="component" value="Unassembled WGS sequence"/>
</dbReference>
<dbReference type="PANTHER" id="PTHR46558">
    <property type="entry name" value="TRACRIPTIONAL REGULATORY PROTEIN-RELATED-RELATED"/>
    <property type="match status" value="1"/>
</dbReference>
<evidence type="ECO:0000259" key="2">
    <source>
        <dbReference type="PROSITE" id="PS50943"/>
    </source>
</evidence>
<dbReference type="InterPro" id="IPR001387">
    <property type="entry name" value="Cro/C1-type_HTH"/>
</dbReference>
<dbReference type="PROSITE" id="PS50943">
    <property type="entry name" value="HTH_CROC1"/>
    <property type="match status" value="1"/>
</dbReference>
<dbReference type="SUPFAM" id="SSF47413">
    <property type="entry name" value="lambda repressor-like DNA-binding domains"/>
    <property type="match status" value="1"/>
</dbReference>
<reference evidence="4 6" key="1">
    <citation type="submission" date="2016-09" db="EMBL/GenBank/DDBJ databases">
        <authorList>
            <consortium name="Pathogen Informatics"/>
        </authorList>
    </citation>
    <scope>NUCLEOTIDE SEQUENCE [LARGE SCALE GENOMIC DNA]</scope>
    <source>
        <strain evidence="4 6">82B</strain>
    </source>
</reference>
<keyword evidence="5" id="KW-1185">Reference proteome</keyword>
<proteinExistence type="predicted"/>
<dbReference type="Gene3D" id="1.10.260.40">
    <property type="entry name" value="lambda repressor-like DNA-binding domains"/>
    <property type="match status" value="1"/>
</dbReference>
<evidence type="ECO:0000313" key="3">
    <source>
        <dbReference type="EMBL" id="SCT27380.1"/>
    </source>
</evidence>
<dbReference type="EMBL" id="FMPI01000017">
    <property type="protein sequence ID" value="SCT27380.1"/>
    <property type="molecule type" value="Genomic_DNA"/>
</dbReference>
<dbReference type="EMBL" id="FMPG01000013">
    <property type="protein sequence ID" value="SCT34563.1"/>
    <property type="molecule type" value="Genomic_DNA"/>
</dbReference>
<sequence length="72" mass="8081">MANLAHPVLYIARREHGDTQTSVAKKLNISPQRYQLKETGKANFTLPEAKTLSELYGMSIDELFSNSIMAKL</sequence>
<reference evidence="3 5" key="2">
    <citation type="submission" date="2016-09" db="EMBL/GenBank/DDBJ databases">
        <authorList>
            <consortium name="Pathogen Informatics"/>
            <person name="Sun Q."/>
            <person name="Inoue M."/>
        </authorList>
    </citation>
    <scope>NUCLEOTIDE SEQUENCE [LARGE SCALE GENOMIC DNA]</scope>
    <source>
        <strain evidence="3 5">82C</strain>
    </source>
</reference>
<dbReference type="Proteomes" id="UP000095412">
    <property type="component" value="Unassembled WGS sequence"/>
</dbReference>
<keyword evidence="1" id="KW-0238">DNA-binding</keyword>
<dbReference type="CDD" id="cd00093">
    <property type="entry name" value="HTH_XRE"/>
    <property type="match status" value="1"/>
</dbReference>
<dbReference type="Pfam" id="PF01381">
    <property type="entry name" value="HTH_3"/>
    <property type="match status" value="1"/>
</dbReference>
<evidence type="ECO:0000313" key="4">
    <source>
        <dbReference type="EMBL" id="SCT34563.1"/>
    </source>
</evidence>
<dbReference type="OrthoDB" id="2406808at2"/>
<feature type="domain" description="HTH cro/C1-type" evidence="2">
    <location>
        <begin position="9"/>
        <end position="63"/>
    </location>
</feature>
<dbReference type="GO" id="GO:0003677">
    <property type="term" value="F:DNA binding"/>
    <property type="evidence" value="ECO:0007669"/>
    <property type="project" value="UniProtKB-KW"/>
</dbReference>
<evidence type="ECO:0000256" key="1">
    <source>
        <dbReference type="ARBA" id="ARBA00023125"/>
    </source>
</evidence>
<accession>A0A1D4QHD3</accession>
<dbReference type="SMART" id="SM00530">
    <property type="entry name" value="HTH_XRE"/>
    <property type="match status" value="1"/>
</dbReference>
<dbReference type="AlphaFoldDB" id="A0A1D4QHD3"/>
<dbReference type="PANTHER" id="PTHR46558:SF4">
    <property type="entry name" value="DNA-BIDING PHAGE PROTEIN"/>
    <property type="match status" value="1"/>
</dbReference>
<name>A0A1D4QHD3_9STAP</name>
<gene>
    <name evidence="4" type="ORF">SAMEA2297795_02304</name>
    <name evidence="3" type="ORF">SAMEA2297796_02063</name>
</gene>
<evidence type="ECO:0000313" key="5">
    <source>
        <dbReference type="Proteomes" id="UP000095412"/>
    </source>
</evidence>
<dbReference type="InterPro" id="IPR010982">
    <property type="entry name" value="Lambda_DNA-bd_dom_sf"/>
</dbReference>
<protein>
    <submittedName>
        <fullName evidence="4">Helix-turn-helix domain</fullName>
    </submittedName>
</protein>
<evidence type="ECO:0000313" key="6">
    <source>
        <dbReference type="Proteomes" id="UP000095768"/>
    </source>
</evidence>
<dbReference type="RefSeq" id="WP_069996230.1">
    <property type="nucleotide sequence ID" value="NZ_FMPG01000013.1"/>
</dbReference>